<dbReference type="GO" id="GO:0022857">
    <property type="term" value="F:transmembrane transporter activity"/>
    <property type="evidence" value="ECO:0007669"/>
    <property type="project" value="InterPro"/>
</dbReference>
<feature type="transmembrane region" description="Helical" evidence="6">
    <location>
        <begin position="195"/>
        <end position="214"/>
    </location>
</feature>
<evidence type="ECO:0000256" key="3">
    <source>
        <dbReference type="ARBA" id="ARBA00022692"/>
    </source>
</evidence>
<accession>A0A379DDZ4</accession>
<feature type="transmembrane region" description="Helical" evidence="6">
    <location>
        <begin position="12"/>
        <end position="30"/>
    </location>
</feature>
<dbReference type="EMBL" id="UGTH01000001">
    <property type="protein sequence ID" value="SUB75503.1"/>
    <property type="molecule type" value="Genomic_DNA"/>
</dbReference>
<feature type="transmembrane region" description="Helical" evidence="6">
    <location>
        <begin position="65"/>
        <end position="84"/>
    </location>
</feature>
<feature type="transmembrane region" description="Helical" evidence="6">
    <location>
        <begin position="42"/>
        <end position="59"/>
    </location>
</feature>
<reference evidence="7 8" key="1">
    <citation type="submission" date="2018-06" db="EMBL/GenBank/DDBJ databases">
        <authorList>
            <consortium name="Pathogen Informatics"/>
            <person name="Doyle S."/>
        </authorList>
    </citation>
    <scope>NUCLEOTIDE SEQUENCE [LARGE SCALE GENOMIC DNA]</scope>
    <source>
        <strain evidence="7 8">NCTC11088</strain>
    </source>
</reference>
<keyword evidence="3 6" id="KW-0812">Transmembrane</keyword>
<evidence type="ECO:0000256" key="1">
    <source>
        <dbReference type="ARBA" id="ARBA00004651"/>
    </source>
</evidence>
<dbReference type="PANTHER" id="PTHR43370">
    <property type="entry name" value="SUGAR ABC TRANSPORTER INTEGRAL MEMBRANE PROTEIN-RELATED"/>
    <property type="match status" value="1"/>
</dbReference>
<dbReference type="RefSeq" id="WP_004819764.1">
    <property type="nucleotide sequence ID" value="NZ_UGTH01000001.1"/>
</dbReference>
<evidence type="ECO:0000256" key="4">
    <source>
        <dbReference type="ARBA" id="ARBA00022989"/>
    </source>
</evidence>
<gene>
    <name evidence="7" type="ORF">NCTC11088_01300</name>
</gene>
<evidence type="ECO:0000256" key="6">
    <source>
        <dbReference type="SAM" id="Phobius"/>
    </source>
</evidence>
<dbReference type="Proteomes" id="UP000254777">
    <property type="component" value="Unassembled WGS sequence"/>
</dbReference>
<feature type="transmembrane region" description="Helical" evidence="6">
    <location>
        <begin position="272"/>
        <end position="290"/>
    </location>
</feature>
<protein>
    <submittedName>
        <fullName evidence="7">ABC-type uncharacterized transport system, permease component</fullName>
    </submittedName>
</protein>
<dbReference type="Pfam" id="PF02653">
    <property type="entry name" value="BPD_transp_2"/>
    <property type="match status" value="1"/>
</dbReference>
<dbReference type="CDD" id="cd06580">
    <property type="entry name" value="TM_PBP1_transp_TpRbsC_like"/>
    <property type="match status" value="1"/>
</dbReference>
<name>A0A379DDZ4_9FIRM</name>
<comment type="subcellular location">
    <subcellularLocation>
        <location evidence="1">Cell membrane</location>
        <topology evidence="1">Multi-pass membrane protein</topology>
    </subcellularLocation>
</comment>
<evidence type="ECO:0000256" key="2">
    <source>
        <dbReference type="ARBA" id="ARBA00022475"/>
    </source>
</evidence>
<evidence type="ECO:0000313" key="7">
    <source>
        <dbReference type="EMBL" id="SUB75503.1"/>
    </source>
</evidence>
<organism evidence="7 8">
    <name type="scientific">Peptoniphilus indolicus</name>
    <dbReference type="NCBI Taxonomy" id="33030"/>
    <lineage>
        <taxon>Bacteria</taxon>
        <taxon>Bacillati</taxon>
        <taxon>Bacillota</taxon>
        <taxon>Tissierellia</taxon>
        <taxon>Tissierellales</taxon>
        <taxon>Peptoniphilaceae</taxon>
        <taxon>Peptoniphilus</taxon>
    </lineage>
</organism>
<dbReference type="GO" id="GO:0005886">
    <property type="term" value="C:plasma membrane"/>
    <property type="evidence" value="ECO:0007669"/>
    <property type="project" value="UniProtKB-SubCell"/>
</dbReference>
<evidence type="ECO:0000256" key="5">
    <source>
        <dbReference type="ARBA" id="ARBA00023136"/>
    </source>
</evidence>
<evidence type="ECO:0000313" key="8">
    <source>
        <dbReference type="Proteomes" id="UP000254777"/>
    </source>
</evidence>
<dbReference type="PANTHER" id="PTHR43370:SF1">
    <property type="entry name" value="GUANOSINE ABC TRANSPORTER PERMEASE PROTEIN NUPQ"/>
    <property type="match status" value="1"/>
</dbReference>
<keyword evidence="5 6" id="KW-0472">Membrane</keyword>
<keyword evidence="2" id="KW-1003">Cell membrane</keyword>
<sequence>MNYFFSADTFLMIIRLAIPLILVSLSSTLSELSGIISLGTEGLMLMGAFGAVVGTYFTGSPILGIIFGMIFTAIFALLFAILCIKFKANQTVCGVGLNLFSQGFTAFGTFIIWGQEGISAKVTQLNLISIPFLKNIPGIGILFKNQSPVLYITAIFAGLIWYVLKYTKTGLRLKAISDDPIAANSVGIDTKKYKYVSMLLVGCLAGLGGSYLSIVQNNVFVNNMVAGRGFLGVAANIFGGWTPLGSVGSSFIFAIAQAIRFNLVGLKIPDQFIQMVPYLITILALVFFGNRKQSPKALGKVE</sequence>
<dbReference type="InterPro" id="IPR001851">
    <property type="entry name" value="ABC_transp_permease"/>
</dbReference>
<dbReference type="AlphaFoldDB" id="A0A379DDZ4"/>
<keyword evidence="4 6" id="KW-1133">Transmembrane helix</keyword>
<feature type="transmembrane region" description="Helical" evidence="6">
    <location>
        <begin position="91"/>
        <end position="113"/>
    </location>
</feature>
<dbReference type="PRINTS" id="PR00173">
    <property type="entry name" value="EDTRNSPORT"/>
</dbReference>
<proteinExistence type="predicted"/>
<feature type="transmembrane region" description="Helical" evidence="6">
    <location>
        <begin position="148"/>
        <end position="164"/>
    </location>
</feature>